<evidence type="ECO:0000256" key="2">
    <source>
        <dbReference type="ARBA" id="ARBA00022801"/>
    </source>
</evidence>
<evidence type="ECO:0000313" key="5">
    <source>
        <dbReference type="EMBL" id="MFC7580489.1"/>
    </source>
</evidence>
<dbReference type="InterPro" id="IPR006683">
    <property type="entry name" value="Thioestr_dom"/>
</dbReference>
<dbReference type="InterPro" id="IPR029069">
    <property type="entry name" value="HotDog_dom_sf"/>
</dbReference>
<keyword evidence="6" id="KW-1185">Reference proteome</keyword>
<sequence length="156" mass="15838">MASSHPRDTPLAGPQTPRPGPAPLAGAWRGTLMERMGVEVVAVSPERAVLIMPLEGNLQTAGVLHGGASAALAETAASLAAAEHARRVSGASARAVGVELSISHVRPGTGGRVTATARALHLGRTSTVHLVDITDEEGRLISSARVSNRVVAAPPS</sequence>
<dbReference type="NCBIfam" id="TIGR00369">
    <property type="entry name" value="unchar_dom_1"/>
    <property type="match status" value="1"/>
</dbReference>
<dbReference type="EMBL" id="JBHTEF010000001">
    <property type="protein sequence ID" value="MFC7580489.1"/>
    <property type="molecule type" value="Genomic_DNA"/>
</dbReference>
<proteinExistence type="inferred from homology"/>
<evidence type="ECO:0000256" key="3">
    <source>
        <dbReference type="SAM" id="MobiDB-lite"/>
    </source>
</evidence>
<dbReference type="SUPFAM" id="SSF54637">
    <property type="entry name" value="Thioesterase/thiol ester dehydrase-isomerase"/>
    <property type="match status" value="1"/>
</dbReference>
<dbReference type="RefSeq" id="WP_380972547.1">
    <property type="nucleotide sequence ID" value="NZ_JBHTEF010000001.1"/>
</dbReference>
<evidence type="ECO:0000259" key="4">
    <source>
        <dbReference type="Pfam" id="PF03061"/>
    </source>
</evidence>
<dbReference type="GO" id="GO:0016787">
    <property type="term" value="F:hydrolase activity"/>
    <property type="evidence" value="ECO:0007669"/>
    <property type="project" value="UniProtKB-KW"/>
</dbReference>
<name>A0ABW2SKU4_9ACTO</name>
<dbReference type="Pfam" id="PF03061">
    <property type="entry name" value="4HBT"/>
    <property type="match status" value="1"/>
</dbReference>
<dbReference type="PANTHER" id="PTHR43240">
    <property type="entry name" value="1,4-DIHYDROXY-2-NAPHTHOYL-COA THIOESTERASE 1"/>
    <property type="match status" value="1"/>
</dbReference>
<dbReference type="PANTHER" id="PTHR43240:SF5">
    <property type="entry name" value="1,4-DIHYDROXY-2-NAPHTHOYL-COA THIOESTERASE 1"/>
    <property type="match status" value="1"/>
</dbReference>
<accession>A0ABW2SKU4</accession>
<feature type="domain" description="Thioesterase" evidence="4">
    <location>
        <begin position="62"/>
        <end position="141"/>
    </location>
</feature>
<dbReference type="CDD" id="cd03443">
    <property type="entry name" value="PaaI_thioesterase"/>
    <property type="match status" value="1"/>
</dbReference>
<dbReference type="Proteomes" id="UP001596527">
    <property type="component" value="Unassembled WGS sequence"/>
</dbReference>
<dbReference type="EC" id="3.1.2.-" evidence="5"/>
<reference evidence="6" key="1">
    <citation type="journal article" date="2019" name="Int. J. Syst. Evol. Microbiol.">
        <title>The Global Catalogue of Microorganisms (GCM) 10K type strain sequencing project: providing services to taxonomists for standard genome sequencing and annotation.</title>
        <authorList>
            <consortium name="The Broad Institute Genomics Platform"/>
            <consortium name="The Broad Institute Genome Sequencing Center for Infectious Disease"/>
            <person name="Wu L."/>
            <person name="Ma J."/>
        </authorList>
    </citation>
    <scope>NUCLEOTIDE SEQUENCE [LARGE SCALE GENOMIC DNA]</scope>
    <source>
        <strain evidence="6">CCUG 56698</strain>
    </source>
</reference>
<comment type="caution">
    <text evidence="5">The sequence shown here is derived from an EMBL/GenBank/DDBJ whole genome shotgun (WGS) entry which is preliminary data.</text>
</comment>
<evidence type="ECO:0000256" key="1">
    <source>
        <dbReference type="ARBA" id="ARBA00008324"/>
    </source>
</evidence>
<keyword evidence="2 5" id="KW-0378">Hydrolase</keyword>
<dbReference type="Gene3D" id="3.10.129.10">
    <property type="entry name" value="Hotdog Thioesterase"/>
    <property type="match status" value="1"/>
</dbReference>
<organism evidence="5 6">
    <name type="scientific">Schaalia naturae</name>
    <dbReference type="NCBI Taxonomy" id="635203"/>
    <lineage>
        <taxon>Bacteria</taxon>
        <taxon>Bacillati</taxon>
        <taxon>Actinomycetota</taxon>
        <taxon>Actinomycetes</taxon>
        <taxon>Actinomycetales</taxon>
        <taxon>Actinomycetaceae</taxon>
        <taxon>Schaalia</taxon>
    </lineage>
</organism>
<feature type="region of interest" description="Disordered" evidence="3">
    <location>
        <begin position="1"/>
        <end position="25"/>
    </location>
</feature>
<dbReference type="InterPro" id="IPR003736">
    <property type="entry name" value="PAAI_dom"/>
</dbReference>
<comment type="similarity">
    <text evidence="1">Belongs to the thioesterase PaaI family.</text>
</comment>
<gene>
    <name evidence="5" type="ORF">ACFQWG_04555</name>
</gene>
<evidence type="ECO:0000313" key="6">
    <source>
        <dbReference type="Proteomes" id="UP001596527"/>
    </source>
</evidence>
<protein>
    <submittedName>
        <fullName evidence="5">PaaI family thioesterase</fullName>
        <ecNumber evidence="5">3.1.2.-</ecNumber>
    </submittedName>
</protein>